<name>G1WA41_9BACT</name>
<accession>G1WA41</accession>
<dbReference type="EMBL" id="ADGI01000022">
    <property type="protein sequence ID" value="EGV33826.1"/>
    <property type="molecule type" value="Genomic_DNA"/>
</dbReference>
<dbReference type="Proteomes" id="UP000005141">
    <property type="component" value="Unassembled WGS sequence"/>
</dbReference>
<dbReference type="HOGENOM" id="CLU_1609332_0_0_10"/>
<gene>
    <name evidence="1" type="ORF">HMPREF9431_00692</name>
</gene>
<keyword evidence="2" id="KW-1185">Reference proteome</keyword>
<evidence type="ECO:0000313" key="1">
    <source>
        <dbReference type="EMBL" id="EGV33826.1"/>
    </source>
</evidence>
<dbReference type="AlphaFoldDB" id="G1WA41"/>
<organism evidence="1 2">
    <name type="scientific">Segatella oulorum F0390</name>
    <dbReference type="NCBI Taxonomy" id="702438"/>
    <lineage>
        <taxon>Bacteria</taxon>
        <taxon>Pseudomonadati</taxon>
        <taxon>Bacteroidota</taxon>
        <taxon>Bacteroidia</taxon>
        <taxon>Bacteroidales</taxon>
        <taxon>Prevotellaceae</taxon>
        <taxon>Segatella</taxon>
    </lineage>
</organism>
<evidence type="ECO:0000313" key="2">
    <source>
        <dbReference type="Proteomes" id="UP000005141"/>
    </source>
</evidence>
<comment type="caution">
    <text evidence="1">The sequence shown here is derived from an EMBL/GenBank/DDBJ whole genome shotgun (WGS) entry which is preliminary data.</text>
</comment>
<proteinExistence type="predicted"/>
<sequence length="165" mass="18793">MLPRHSILLSHAPHSTSCHRLPLFTSPTIPTPSIFPRKALSENASRLRNFRKYCTKLLFACGTSARITQNCILLAGEPQILNKNASYLRNFRKDYTKLHSVCGSSANIAQKYFLLAGKPQILHKNVFYLRNFRKYDTKIHLACGTSANGMQFKNTPYYIIAPFTR</sequence>
<protein>
    <submittedName>
        <fullName evidence="1">Uncharacterized protein</fullName>
    </submittedName>
</protein>
<reference evidence="1 2" key="1">
    <citation type="submission" date="2011-07" db="EMBL/GenBank/DDBJ databases">
        <title>The Genome Sequence of Prevotella oulorum F0390.</title>
        <authorList>
            <consortium name="The Broad Institute Genome Sequencing Platform"/>
            <consortium name="The Broad Institute Genome Sequencing Center for Infectious Disease"/>
            <person name="Earl A."/>
            <person name="Ward D."/>
            <person name="Feldgarden M."/>
            <person name="Gevers D."/>
            <person name="Izard J."/>
            <person name="Ganesan A."/>
            <person name="Baranova O.V."/>
            <person name="Blanton J.M."/>
            <person name="Tanner A.C."/>
            <person name="Dewhirst F.E."/>
            <person name="Young S.K."/>
            <person name="Zeng Q."/>
            <person name="Gargeya S."/>
            <person name="Fitzgerald M."/>
            <person name="Haas B."/>
            <person name="Abouelleil A."/>
            <person name="Alvarado L."/>
            <person name="Arachchi H.M."/>
            <person name="Berlin A."/>
            <person name="Brown A."/>
            <person name="Chapman S.B."/>
            <person name="Chen Z."/>
            <person name="Dunbar C."/>
            <person name="Freedman E."/>
            <person name="Gearin G."/>
            <person name="Gellesch M."/>
            <person name="Goldberg J."/>
            <person name="Griggs A."/>
            <person name="Gujja S."/>
            <person name="Heiman D."/>
            <person name="Howarth C."/>
            <person name="Larson L."/>
            <person name="Lui A."/>
            <person name="MacDonald P.J.P."/>
            <person name="Mehta T."/>
            <person name="Montmayeur A."/>
            <person name="Murphy C."/>
            <person name="Neiman D."/>
            <person name="Pearson M."/>
            <person name="Priest M."/>
            <person name="Roberts A."/>
            <person name="Saif S."/>
            <person name="Shea T."/>
            <person name="Shenoy N."/>
            <person name="Sisk P."/>
            <person name="Stolte C."/>
            <person name="Sykes S."/>
            <person name="Wortman J."/>
            <person name="Nusbaum C."/>
            <person name="Birren B."/>
        </authorList>
    </citation>
    <scope>NUCLEOTIDE SEQUENCE [LARGE SCALE GENOMIC DNA]</scope>
    <source>
        <strain evidence="1 2">F0390</strain>
    </source>
</reference>